<keyword evidence="7" id="KW-1185">Reference proteome</keyword>
<dbReference type="STRING" id="1220188.A0A4S3J6D2"/>
<organism evidence="6 7">
    <name type="scientific">Aspergillus tanneri</name>
    <dbReference type="NCBI Taxonomy" id="1220188"/>
    <lineage>
        <taxon>Eukaryota</taxon>
        <taxon>Fungi</taxon>
        <taxon>Dikarya</taxon>
        <taxon>Ascomycota</taxon>
        <taxon>Pezizomycotina</taxon>
        <taxon>Eurotiomycetes</taxon>
        <taxon>Eurotiomycetidae</taxon>
        <taxon>Eurotiales</taxon>
        <taxon>Aspergillaceae</taxon>
        <taxon>Aspergillus</taxon>
        <taxon>Aspergillus subgen. Circumdati</taxon>
    </lineage>
</organism>
<dbReference type="GO" id="GO:0000324">
    <property type="term" value="C:fungal-type vacuole"/>
    <property type="evidence" value="ECO:0007669"/>
    <property type="project" value="TreeGrafter"/>
</dbReference>
<dbReference type="EMBL" id="SOSA01000515">
    <property type="protein sequence ID" value="THC90490.1"/>
    <property type="molecule type" value="Genomic_DNA"/>
</dbReference>
<keyword evidence="4 5" id="KW-0472">Membrane</keyword>
<dbReference type="PANTHER" id="PTHR31465">
    <property type="entry name" value="PROTEIN RTA1-RELATED"/>
    <property type="match status" value="1"/>
</dbReference>
<evidence type="ECO:0000256" key="5">
    <source>
        <dbReference type="SAM" id="Phobius"/>
    </source>
</evidence>
<sequence length="81" mass="8996">MPNGLTEEQRLELNKGCHSLIPGVKPAYGYQPSMAAGIVFLVLFGLSLIIHTVQFAWKRNWWCAVFSIGCLSIDPSTETEL</sequence>
<protein>
    <submittedName>
        <fullName evidence="6">Uncharacterized protein</fullName>
    </submittedName>
</protein>
<keyword evidence="3 5" id="KW-1133">Transmembrane helix</keyword>
<dbReference type="PANTHER" id="PTHR31465:SF11">
    <property type="entry name" value="DOMAIN PROTEIN, PUTATIVE (AFU_ORTHOLOGUE AFUA_3G10770)-RELATED"/>
    <property type="match status" value="1"/>
</dbReference>
<comment type="subcellular location">
    <subcellularLocation>
        <location evidence="1">Membrane</location>
        <topology evidence="1">Multi-pass membrane protein</topology>
    </subcellularLocation>
</comment>
<reference evidence="6 7" key="1">
    <citation type="submission" date="2019-03" db="EMBL/GenBank/DDBJ databases">
        <title>The genome sequence of a newly discovered highly antifungal drug resistant Aspergillus species, Aspergillus tanneri NIH 1004.</title>
        <authorList>
            <person name="Mounaud S."/>
            <person name="Singh I."/>
            <person name="Joardar V."/>
            <person name="Pakala S."/>
            <person name="Pakala S."/>
            <person name="Venepally P."/>
            <person name="Hoover J."/>
            <person name="Nierman W."/>
            <person name="Chung J."/>
            <person name="Losada L."/>
        </authorList>
    </citation>
    <scope>NUCLEOTIDE SEQUENCE [LARGE SCALE GENOMIC DNA]</scope>
    <source>
        <strain evidence="6 7">NIH1004</strain>
    </source>
</reference>
<evidence type="ECO:0000256" key="4">
    <source>
        <dbReference type="ARBA" id="ARBA00023136"/>
    </source>
</evidence>
<dbReference type="VEuPathDB" id="FungiDB:EYZ11_010054"/>
<evidence type="ECO:0000256" key="3">
    <source>
        <dbReference type="ARBA" id="ARBA00022989"/>
    </source>
</evidence>
<keyword evidence="2 5" id="KW-0812">Transmembrane</keyword>
<dbReference type="Proteomes" id="UP000308092">
    <property type="component" value="Unassembled WGS sequence"/>
</dbReference>
<gene>
    <name evidence="6" type="ORF">EYZ11_010054</name>
</gene>
<dbReference type="AlphaFoldDB" id="A0A4S3J6D2"/>
<evidence type="ECO:0000256" key="1">
    <source>
        <dbReference type="ARBA" id="ARBA00004141"/>
    </source>
</evidence>
<dbReference type="InterPro" id="IPR007568">
    <property type="entry name" value="RTA1"/>
</dbReference>
<feature type="transmembrane region" description="Helical" evidence="5">
    <location>
        <begin position="34"/>
        <end position="57"/>
    </location>
</feature>
<accession>A0A4S3J6D2</accession>
<evidence type="ECO:0000313" key="6">
    <source>
        <dbReference type="EMBL" id="THC90490.1"/>
    </source>
</evidence>
<evidence type="ECO:0000256" key="2">
    <source>
        <dbReference type="ARBA" id="ARBA00022692"/>
    </source>
</evidence>
<name>A0A4S3J6D2_9EURO</name>
<evidence type="ECO:0000313" key="7">
    <source>
        <dbReference type="Proteomes" id="UP000308092"/>
    </source>
</evidence>
<proteinExistence type="predicted"/>
<comment type="caution">
    <text evidence="6">The sequence shown here is derived from an EMBL/GenBank/DDBJ whole genome shotgun (WGS) entry which is preliminary data.</text>
</comment>
<dbReference type="GO" id="GO:0005886">
    <property type="term" value="C:plasma membrane"/>
    <property type="evidence" value="ECO:0007669"/>
    <property type="project" value="TreeGrafter"/>
</dbReference>